<dbReference type="AlphaFoldDB" id="A0AAV4BLH2"/>
<accession>A0AAV4BLH2</accession>
<feature type="region of interest" description="Disordered" evidence="1">
    <location>
        <begin position="30"/>
        <end position="81"/>
    </location>
</feature>
<dbReference type="EMBL" id="BLXT01005243">
    <property type="protein sequence ID" value="GFO20989.1"/>
    <property type="molecule type" value="Genomic_DNA"/>
</dbReference>
<dbReference type="Proteomes" id="UP000735302">
    <property type="component" value="Unassembled WGS sequence"/>
</dbReference>
<gene>
    <name evidence="2" type="ORF">PoB_004749400</name>
</gene>
<keyword evidence="3" id="KW-1185">Reference proteome</keyword>
<sequence length="81" mass="8672">MTSGFQSSPTRGHVTTLVAYSILQQRGPCRSQKGAGLPDSVTPLSVTNSENLRGRSAVRSSPILRPGPTKEHAKKSEVIKQ</sequence>
<name>A0AAV4BLH2_9GAST</name>
<proteinExistence type="predicted"/>
<feature type="compositionally biased region" description="Basic and acidic residues" evidence="1">
    <location>
        <begin position="68"/>
        <end position="81"/>
    </location>
</feature>
<reference evidence="2 3" key="1">
    <citation type="journal article" date="2021" name="Elife">
        <title>Chloroplast acquisition without the gene transfer in kleptoplastic sea slugs, Plakobranchus ocellatus.</title>
        <authorList>
            <person name="Maeda T."/>
            <person name="Takahashi S."/>
            <person name="Yoshida T."/>
            <person name="Shimamura S."/>
            <person name="Takaki Y."/>
            <person name="Nagai Y."/>
            <person name="Toyoda A."/>
            <person name="Suzuki Y."/>
            <person name="Arimoto A."/>
            <person name="Ishii H."/>
            <person name="Satoh N."/>
            <person name="Nishiyama T."/>
            <person name="Hasebe M."/>
            <person name="Maruyama T."/>
            <person name="Minagawa J."/>
            <person name="Obokata J."/>
            <person name="Shigenobu S."/>
        </authorList>
    </citation>
    <scope>NUCLEOTIDE SEQUENCE [LARGE SCALE GENOMIC DNA]</scope>
</reference>
<protein>
    <submittedName>
        <fullName evidence="2">Uncharacterized protein</fullName>
    </submittedName>
</protein>
<comment type="caution">
    <text evidence="2">The sequence shown here is derived from an EMBL/GenBank/DDBJ whole genome shotgun (WGS) entry which is preliminary data.</text>
</comment>
<evidence type="ECO:0000313" key="3">
    <source>
        <dbReference type="Proteomes" id="UP000735302"/>
    </source>
</evidence>
<evidence type="ECO:0000313" key="2">
    <source>
        <dbReference type="EMBL" id="GFO20989.1"/>
    </source>
</evidence>
<evidence type="ECO:0000256" key="1">
    <source>
        <dbReference type="SAM" id="MobiDB-lite"/>
    </source>
</evidence>
<feature type="compositionally biased region" description="Polar residues" evidence="1">
    <location>
        <begin position="42"/>
        <end position="51"/>
    </location>
</feature>
<organism evidence="2 3">
    <name type="scientific">Plakobranchus ocellatus</name>
    <dbReference type="NCBI Taxonomy" id="259542"/>
    <lineage>
        <taxon>Eukaryota</taxon>
        <taxon>Metazoa</taxon>
        <taxon>Spiralia</taxon>
        <taxon>Lophotrochozoa</taxon>
        <taxon>Mollusca</taxon>
        <taxon>Gastropoda</taxon>
        <taxon>Heterobranchia</taxon>
        <taxon>Euthyneura</taxon>
        <taxon>Panpulmonata</taxon>
        <taxon>Sacoglossa</taxon>
        <taxon>Placobranchoidea</taxon>
        <taxon>Plakobranchidae</taxon>
        <taxon>Plakobranchus</taxon>
    </lineage>
</organism>